<evidence type="ECO:0000256" key="11">
    <source>
        <dbReference type="ARBA" id="ARBA00023295"/>
    </source>
</evidence>
<dbReference type="InterPro" id="IPR008264">
    <property type="entry name" value="Beta_glucanase"/>
</dbReference>
<dbReference type="GO" id="GO:0016762">
    <property type="term" value="F:xyloglucan:xyloglucosyl transferase activity"/>
    <property type="evidence" value="ECO:0007669"/>
    <property type="project" value="UniProtKB-EC"/>
</dbReference>
<dbReference type="Gene3D" id="2.60.120.200">
    <property type="match status" value="1"/>
</dbReference>
<dbReference type="FunFam" id="2.60.120.200:FF:000025">
    <property type="entry name" value="Xyloglucan endotransglucosylase/hydrolase"/>
    <property type="match status" value="1"/>
</dbReference>
<dbReference type="PIRSF" id="PIRSF005604">
    <property type="entry name" value="XET"/>
    <property type="match status" value="1"/>
</dbReference>
<dbReference type="OMA" id="TANACVP"/>
<accession>A0A2P6S045</accession>
<dbReference type="Proteomes" id="UP000238479">
    <property type="component" value="Chromosome 2"/>
</dbReference>
<dbReference type="CDD" id="cd02176">
    <property type="entry name" value="GH16_XET"/>
    <property type="match status" value="1"/>
</dbReference>
<evidence type="ECO:0000256" key="7">
    <source>
        <dbReference type="ARBA" id="ARBA00022679"/>
    </source>
</evidence>
<gene>
    <name evidence="19" type="ORF">RchiOBHm_Chr2g0151441</name>
</gene>
<keyword evidence="6" id="KW-0964">Secreted</keyword>
<feature type="chain" id="PRO_5015190829" description="xyloglucan:xyloglucosyl transferase" evidence="17">
    <location>
        <begin position="25"/>
        <end position="314"/>
    </location>
</feature>
<evidence type="ECO:0000256" key="5">
    <source>
        <dbReference type="ARBA" id="ARBA00022523"/>
    </source>
</evidence>
<dbReference type="InterPro" id="IPR008263">
    <property type="entry name" value="GH16_AS"/>
</dbReference>
<feature type="region of interest" description="Disordered" evidence="16">
    <location>
        <begin position="267"/>
        <end position="314"/>
    </location>
</feature>
<dbReference type="Gramene" id="PRQ52064">
    <property type="protein sequence ID" value="PRQ52064"/>
    <property type="gene ID" value="RchiOBHm_Chr2g0151441"/>
</dbReference>
<keyword evidence="10" id="KW-1015">Disulfide bond</keyword>
<evidence type="ECO:0000256" key="1">
    <source>
        <dbReference type="ARBA" id="ARBA00004191"/>
    </source>
</evidence>
<dbReference type="SUPFAM" id="SSF49899">
    <property type="entry name" value="Concanavalin A-like lectins/glucanases"/>
    <property type="match status" value="1"/>
</dbReference>
<evidence type="ECO:0000313" key="19">
    <source>
        <dbReference type="EMBL" id="PRQ52064.1"/>
    </source>
</evidence>
<comment type="caution">
    <text evidence="19">The sequence shown here is derived from an EMBL/GenBank/DDBJ whole genome shotgun (WGS) entry which is preliminary data.</text>
</comment>
<name>A0A2P6S045_ROSCH</name>
<dbReference type="AlphaFoldDB" id="A0A2P6S045"/>
<dbReference type="GO" id="GO:0048046">
    <property type="term" value="C:apoplast"/>
    <property type="evidence" value="ECO:0007669"/>
    <property type="project" value="UniProtKB-SubCell"/>
</dbReference>
<evidence type="ECO:0000256" key="15">
    <source>
        <dbReference type="PIRSR" id="PIRSR608264-1"/>
    </source>
</evidence>
<dbReference type="InterPro" id="IPR044791">
    <property type="entry name" value="Beta-glucanase/XTH"/>
</dbReference>
<dbReference type="PANTHER" id="PTHR31062">
    <property type="entry name" value="XYLOGLUCAN ENDOTRANSGLUCOSYLASE/HYDROLASE PROTEIN 8-RELATED"/>
    <property type="match status" value="1"/>
</dbReference>
<dbReference type="InterPro" id="IPR000757">
    <property type="entry name" value="Beta-glucanase-like"/>
</dbReference>
<dbReference type="InterPro" id="IPR016455">
    <property type="entry name" value="XTH"/>
</dbReference>
<keyword evidence="20" id="KW-1185">Reference proteome</keyword>
<evidence type="ECO:0000256" key="3">
    <source>
        <dbReference type="ARBA" id="ARBA00012152"/>
    </source>
</evidence>
<keyword evidence="8 17" id="KW-0732">Signal</keyword>
<evidence type="ECO:0000256" key="6">
    <source>
        <dbReference type="ARBA" id="ARBA00022525"/>
    </source>
</evidence>
<protein>
    <recommendedName>
        <fullName evidence="3">xyloglucan:xyloglucosyl transferase</fullName>
        <ecNumber evidence="3">2.4.1.207</ecNumber>
    </recommendedName>
</protein>
<feature type="glycosylation site" description="N-linked (GlcNAc...) asparagine" evidence="14">
    <location>
        <position position="110"/>
    </location>
</feature>
<keyword evidence="4" id="KW-0134">Cell wall</keyword>
<evidence type="ECO:0000256" key="10">
    <source>
        <dbReference type="ARBA" id="ARBA00023157"/>
    </source>
</evidence>
<comment type="subcellular location">
    <subcellularLocation>
        <location evidence="1">Secreted</location>
        <location evidence="1">Cell wall</location>
    </subcellularLocation>
    <subcellularLocation>
        <location evidence="2">Secreted</location>
        <location evidence="2">Extracellular space</location>
        <location evidence="2">Apoplast</location>
    </subcellularLocation>
</comment>
<evidence type="ECO:0000256" key="13">
    <source>
        <dbReference type="PIRSR" id="PIRSR005604-1"/>
    </source>
</evidence>
<keyword evidence="7 19" id="KW-0808">Transferase</keyword>
<dbReference type="STRING" id="74649.A0A2P6S045"/>
<dbReference type="GO" id="GO:0042546">
    <property type="term" value="P:cell wall biogenesis"/>
    <property type="evidence" value="ECO:0007669"/>
    <property type="project" value="InterPro"/>
</dbReference>
<organism evidence="19 20">
    <name type="scientific">Rosa chinensis</name>
    <name type="common">China rose</name>
    <dbReference type="NCBI Taxonomy" id="74649"/>
    <lineage>
        <taxon>Eukaryota</taxon>
        <taxon>Viridiplantae</taxon>
        <taxon>Streptophyta</taxon>
        <taxon>Embryophyta</taxon>
        <taxon>Tracheophyta</taxon>
        <taxon>Spermatophyta</taxon>
        <taxon>Magnoliopsida</taxon>
        <taxon>eudicotyledons</taxon>
        <taxon>Gunneridae</taxon>
        <taxon>Pentapetalae</taxon>
        <taxon>rosids</taxon>
        <taxon>fabids</taxon>
        <taxon>Rosales</taxon>
        <taxon>Rosaceae</taxon>
        <taxon>Rosoideae</taxon>
        <taxon>Rosoideae incertae sedis</taxon>
        <taxon>Rosa</taxon>
    </lineage>
</organism>
<evidence type="ECO:0000256" key="4">
    <source>
        <dbReference type="ARBA" id="ARBA00022512"/>
    </source>
</evidence>
<sequence>MSSCKLSITVLFLTLFMMAGIAASANFWEDFEQTYGDQRLQLLDGGKHFTLSQDANSGAGFKSKNEYLFGRFDMDMKLAPGNSAGTVTTFYLSSPQGHEHDEIDIEFLGNSSGSPYTLHTNVFSKGKGNKEQQFHLWFDPTQDFHNYTIIWNPHRIIWMVDNSPIRIFNNVEASIDVPYPHSKPMRIYCSFWNADDWATQGGKVKADWSQGSKTVSYKDHKINACLPWDQGCASNTAGNSWQNIDLGRLGHDRLRWVQEKYRISNYCDPSKSPQGVPPRECMHSEFQSPPNPNPATPRAPYIPDLKNPGNKPKY</sequence>
<evidence type="ECO:0000259" key="18">
    <source>
        <dbReference type="PROSITE" id="PS51762"/>
    </source>
</evidence>
<reference evidence="19 20" key="1">
    <citation type="journal article" date="2018" name="Nat. Genet.">
        <title>The Rosa genome provides new insights in the design of modern roses.</title>
        <authorList>
            <person name="Bendahmane M."/>
        </authorList>
    </citation>
    <scope>NUCLEOTIDE SEQUENCE [LARGE SCALE GENOMIC DNA]</scope>
    <source>
        <strain evidence="20">cv. Old Blush</strain>
    </source>
</reference>
<feature type="active site" description="Nucleophile" evidence="13">
    <location>
        <position position="102"/>
    </location>
</feature>
<keyword evidence="9 19" id="KW-0378">Hydrolase</keyword>
<keyword evidence="11 19" id="KW-0326">Glycosidase</keyword>
<dbReference type="OrthoDB" id="4781at2759"/>
<dbReference type="InterPro" id="IPR013320">
    <property type="entry name" value="ConA-like_dom_sf"/>
</dbReference>
<dbReference type="EC" id="2.4.1.207" evidence="3"/>
<comment type="catalytic activity">
    <reaction evidence="12">
        <text>breaks a beta-(1-&gt;4) bond in the backbone of a xyloglucan and transfers the xyloglucanyl segment on to O-4 of the non-reducing terminal glucose residue of an acceptor, which can be a xyloglucan or an oligosaccharide of xyloglucan.</text>
        <dbReference type="EC" id="2.4.1.207"/>
    </reaction>
</comment>
<evidence type="ECO:0000256" key="16">
    <source>
        <dbReference type="SAM" id="MobiDB-lite"/>
    </source>
</evidence>
<dbReference type="EMBL" id="PDCK01000040">
    <property type="protein sequence ID" value="PRQ52064.1"/>
    <property type="molecule type" value="Genomic_DNA"/>
</dbReference>
<evidence type="ECO:0000256" key="2">
    <source>
        <dbReference type="ARBA" id="ARBA00004271"/>
    </source>
</evidence>
<evidence type="ECO:0000256" key="17">
    <source>
        <dbReference type="SAM" id="SignalP"/>
    </source>
</evidence>
<feature type="signal peptide" evidence="17">
    <location>
        <begin position="1"/>
        <end position="24"/>
    </location>
</feature>
<evidence type="ECO:0000313" key="20">
    <source>
        <dbReference type="Proteomes" id="UP000238479"/>
    </source>
</evidence>
<keyword evidence="19" id="KW-0328">Glycosyltransferase</keyword>
<feature type="domain" description="GH16" evidence="18">
    <location>
        <begin position="21"/>
        <end position="217"/>
    </location>
</feature>
<feature type="active site" description="Nucleophile" evidence="13">
    <location>
        <position position="106"/>
    </location>
</feature>
<feature type="active site" description="Proton donor" evidence="15">
    <location>
        <position position="106"/>
    </location>
</feature>
<evidence type="ECO:0000256" key="8">
    <source>
        <dbReference type="ARBA" id="ARBA00022729"/>
    </source>
</evidence>
<dbReference type="PRINTS" id="PR00737">
    <property type="entry name" value="GLHYDRLASE16"/>
</dbReference>
<evidence type="ECO:0000256" key="9">
    <source>
        <dbReference type="ARBA" id="ARBA00022801"/>
    </source>
</evidence>
<dbReference type="PROSITE" id="PS01034">
    <property type="entry name" value="GH16_1"/>
    <property type="match status" value="1"/>
</dbReference>
<evidence type="ECO:0000256" key="14">
    <source>
        <dbReference type="PIRSR" id="PIRSR005604-2"/>
    </source>
</evidence>
<dbReference type="GO" id="GO:0010411">
    <property type="term" value="P:xyloglucan metabolic process"/>
    <property type="evidence" value="ECO:0007669"/>
    <property type="project" value="InterPro"/>
</dbReference>
<keyword evidence="5" id="KW-0052">Apoplast</keyword>
<evidence type="ECO:0000256" key="12">
    <source>
        <dbReference type="ARBA" id="ARBA00034022"/>
    </source>
</evidence>
<dbReference type="GO" id="GO:0004553">
    <property type="term" value="F:hydrolase activity, hydrolyzing O-glycosyl compounds"/>
    <property type="evidence" value="ECO:0007669"/>
    <property type="project" value="InterPro"/>
</dbReference>
<dbReference type="Pfam" id="PF00722">
    <property type="entry name" value="Glyco_hydro_16"/>
    <property type="match status" value="1"/>
</dbReference>
<dbReference type="PROSITE" id="PS51762">
    <property type="entry name" value="GH16_2"/>
    <property type="match status" value="1"/>
</dbReference>
<proteinExistence type="predicted"/>